<dbReference type="UniPathway" id="UPA00241">
    <property type="reaction ID" value="UER00353"/>
</dbReference>
<comment type="cofactor">
    <cofactor evidence="3">
        <name>Mg(2+)</name>
        <dbReference type="ChEBI" id="CHEBI:18420"/>
    </cofactor>
</comment>
<evidence type="ECO:0000313" key="8">
    <source>
        <dbReference type="Proteomes" id="UP000267654"/>
    </source>
</evidence>
<keyword evidence="3 4" id="KW-0285">Flavoprotein</keyword>
<dbReference type="EC" id="4.1.1.36" evidence="3"/>
<feature type="binding site" evidence="3">
    <location>
        <position position="325"/>
    </location>
    <ligand>
        <name>CTP</name>
        <dbReference type="ChEBI" id="CHEBI:37563"/>
    </ligand>
</feature>
<dbReference type="Pfam" id="PF04127">
    <property type="entry name" value="DFP"/>
    <property type="match status" value="1"/>
</dbReference>
<dbReference type="SUPFAM" id="SSF102645">
    <property type="entry name" value="CoaB-like"/>
    <property type="match status" value="1"/>
</dbReference>
<keyword evidence="3 4" id="KW-0436">Ligase</keyword>
<keyword evidence="3 4" id="KW-0288">FMN</keyword>
<keyword evidence="3" id="KW-0460">Magnesium</keyword>
<comment type="cofactor">
    <cofactor evidence="3">
        <name>FMN</name>
        <dbReference type="ChEBI" id="CHEBI:58210"/>
    </cofactor>
    <text evidence="3">Binds 1 FMN per subunit.</text>
</comment>
<evidence type="ECO:0000256" key="2">
    <source>
        <dbReference type="ARBA" id="ARBA00023239"/>
    </source>
</evidence>
<feature type="binding site" evidence="3">
    <location>
        <position position="339"/>
    </location>
    <ligand>
        <name>CTP</name>
        <dbReference type="ChEBI" id="CHEBI:37563"/>
    </ligand>
</feature>
<dbReference type="EMBL" id="QMQB01000143">
    <property type="protein sequence ID" value="RLE12644.1"/>
    <property type="molecule type" value="Genomic_DNA"/>
</dbReference>
<evidence type="ECO:0000256" key="3">
    <source>
        <dbReference type="HAMAP-Rule" id="MF_02225"/>
    </source>
</evidence>
<dbReference type="GO" id="GO:0004632">
    <property type="term" value="F:phosphopantothenate--cysteine ligase activity"/>
    <property type="evidence" value="ECO:0007669"/>
    <property type="project" value="UniProtKB-UniRule"/>
</dbReference>
<dbReference type="InterPro" id="IPR005252">
    <property type="entry name" value="CoaBC"/>
</dbReference>
<evidence type="ECO:0000256" key="4">
    <source>
        <dbReference type="RuleBase" id="RU364078"/>
    </source>
</evidence>
<name>A0A662DA40_UNCAE</name>
<feature type="binding site" evidence="3">
    <location>
        <position position="280"/>
    </location>
    <ligand>
        <name>CTP</name>
        <dbReference type="ChEBI" id="CHEBI:37563"/>
    </ligand>
</feature>
<dbReference type="SUPFAM" id="SSF52507">
    <property type="entry name" value="Homo-oligomeric flavin-containing Cys decarboxylases, HFCD"/>
    <property type="match status" value="1"/>
</dbReference>
<feature type="domain" description="DNA/pantothenate metabolism flavoprotein C-terminal" evidence="6">
    <location>
        <begin position="187"/>
        <end position="397"/>
    </location>
</feature>
<proteinExistence type="inferred from homology"/>
<dbReference type="HAMAP" id="MF_02225">
    <property type="entry name" value="CoaBC"/>
    <property type="match status" value="1"/>
</dbReference>
<dbReference type="GO" id="GO:0071513">
    <property type="term" value="C:phosphopantothenoylcysteine decarboxylase complex"/>
    <property type="evidence" value="ECO:0007669"/>
    <property type="project" value="TreeGrafter"/>
</dbReference>
<keyword evidence="1 3" id="KW-0210">Decarboxylase</keyword>
<comment type="caution">
    <text evidence="3">Lacks conserved residue(s) required for the propagation of feature annotation.</text>
</comment>
<comment type="caution">
    <text evidence="7">The sequence shown here is derived from an EMBL/GenBank/DDBJ whole genome shotgun (WGS) entry which is preliminary data.</text>
</comment>
<dbReference type="AlphaFoldDB" id="A0A662DA40"/>
<dbReference type="EC" id="6.3.2.5" evidence="3"/>
<organism evidence="7 8">
    <name type="scientific">Aerophobetes bacterium</name>
    <dbReference type="NCBI Taxonomy" id="2030807"/>
    <lineage>
        <taxon>Bacteria</taxon>
        <taxon>Candidatus Aerophobota</taxon>
    </lineage>
</organism>
<dbReference type="InterPro" id="IPR003382">
    <property type="entry name" value="Flavoprotein"/>
</dbReference>
<comment type="similarity">
    <text evidence="3 4">In the N-terminal section; belongs to the HFCD (homo-oligomeric flavin containing Cys decarboxylase) superfamily.</text>
</comment>
<keyword evidence="3" id="KW-0479">Metal-binding</keyword>
<feature type="domain" description="Flavoprotein" evidence="5">
    <location>
        <begin position="7"/>
        <end position="177"/>
    </location>
</feature>
<reference evidence="7 8" key="1">
    <citation type="submission" date="2018-06" db="EMBL/GenBank/DDBJ databases">
        <title>Extensive metabolic versatility and redundancy in microbially diverse, dynamic hydrothermal sediments.</title>
        <authorList>
            <person name="Dombrowski N."/>
            <person name="Teske A."/>
            <person name="Baker B.J."/>
        </authorList>
    </citation>
    <scope>NUCLEOTIDE SEQUENCE [LARGE SCALE GENOMIC DNA]</scope>
    <source>
        <strain evidence="7">B19_G9</strain>
    </source>
</reference>
<dbReference type="GO" id="GO:0010181">
    <property type="term" value="F:FMN binding"/>
    <property type="evidence" value="ECO:0007669"/>
    <property type="project" value="UniProtKB-UniRule"/>
</dbReference>
<feature type="binding site" evidence="3">
    <location>
        <begin position="307"/>
        <end position="310"/>
    </location>
    <ligand>
        <name>CTP</name>
        <dbReference type="ChEBI" id="CHEBI:37563"/>
    </ligand>
</feature>
<dbReference type="PANTHER" id="PTHR14359:SF6">
    <property type="entry name" value="PHOSPHOPANTOTHENOYLCYSTEINE DECARBOXYLASE"/>
    <property type="match status" value="1"/>
</dbReference>
<evidence type="ECO:0000313" key="7">
    <source>
        <dbReference type="EMBL" id="RLE12644.1"/>
    </source>
</evidence>
<comment type="pathway">
    <text evidence="3 4">Cofactor biosynthesis; coenzyme A biosynthesis; CoA from (R)-pantothenate: step 3/5.</text>
</comment>
<gene>
    <name evidence="3 7" type="primary">coaBC</name>
    <name evidence="7" type="ORF">DRI96_04210</name>
</gene>
<dbReference type="InterPro" id="IPR035929">
    <property type="entry name" value="CoaB-like_sf"/>
</dbReference>
<feature type="region of interest" description="Phosphopantothenoylcysteine decarboxylase" evidence="3">
    <location>
        <begin position="1"/>
        <end position="190"/>
    </location>
</feature>
<dbReference type="GO" id="GO:0046872">
    <property type="term" value="F:metal ion binding"/>
    <property type="evidence" value="ECO:0007669"/>
    <property type="project" value="UniProtKB-KW"/>
</dbReference>
<dbReference type="NCBIfam" id="TIGR00521">
    <property type="entry name" value="coaBC_dfp"/>
    <property type="match status" value="1"/>
</dbReference>
<comment type="function">
    <text evidence="3">Catalyzes two sequential steps in the biosynthesis of coenzyme A. In the first step cysteine is conjugated to 4'-phosphopantothenate to form 4-phosphopantothenoylcysteine. In the second step the latter compound is decarboxylated to form 4'-phosphopantotheine.</text>
</comment>
<feature type="region of interest" description="Phosphopantothenate--cysteine ligase" evidence="3">
    <location>
        <begin position="191"/>
        <end position="406"/>
    </location>
</feature>
<dbReference type="GO" id="GO:0015937">
    <property type="term" value="P:coenzyme A biosynthetic process"/>
    <property type="evidence" value="ECO:0007669"/>
    <property type="project" value="UniProtKB-UniRule"/>
</dbReference>
<sequence>MDELKNKNIILGVTGSIAAYKAPEIIRLLVREGAYVYPVMTRSATYFIHPLTLQSVSREKVTLSLFNGDERDIRHISLSALADVLLIAPATANIIGKIAAGIADDILTTTIVATRAPVVIAPAMNERMYENPVVQQNIARLKSIGYRFIGPEEGRLACQDKGKGRMSEPATIVGFLKKIFSKMEDFKGKSFIVTAGPTREPVDVVRFISNYSSGKMGFAIAREMQDRGAKVILISGPTFIKPPEGVDFFVVETARQMEEKVKEYFFDRVDGLIMTAAVCDFRPVQSFKGKMKKGSKERVVLELVRNPDILEEIGRVKGEKILIGFCAETENILQEARQKLKKKNLDLIVANDVTEKGAGFEVDTNKVFLLNSKGEVKSLPLMSKRKVAEVICDHIKQILEERQANK</sequence>
<dbReference type="InterPro" id="IPR036551">
    <property type="entry name" value="Flavin_trans-like"/>
</dbReference>
<dbReference type="Gene3D" id="3.40.50.10300">
    <property type="entry name" value="CoaB-like"/>
    <property type="match status" value="1"/>
</dbReference>
<evidence type="ECO:0000259" key="6">
    <source>
        <dbReference type="Pfam" id="PF04127"/>
    </source>
</evidence>
<evidence type="ECO:0000259" key="5">
    <source>
        <dbReference type="Pfam" id="PF02441"/>
    </source>
</evidence>
<keyword evidence="3" id="KW-0511">Multifunctional enzyme</keyword>
<feature type="binding site" evidence="3">
    <location>
        <position position="290"/>
    </location>
    <ligand>
        <name>CTP</name>
        <dbReference type="ChEBI" id="CHEBI:37563"/>
    </ligand>
</feature>
<comment type="similarity">
    <text evidence="3 4">In the C-terminal section; belongs to the PPC synthetase family.</text>
</comment>
<dbReference type="Gene3D" id="3.40.50.1950">
    <property type="entry name" value="Flavin prenyltransferase-like"/>
    <property type="match status" value="1"/>
</dbReference>
<comment type="catalytic activity">
    <reaction evidence="3 4">
        <text>(R)-4'-phosphopantothenate + L-cysteine + CTP = N-[(R)-4-phosphopantothenoyl]-L-cysteine + CMP + diphosphate + H(+)</text>
        <dbReference type="Rhea" id="RHEA:19397"/>
        <dbReference type="ChEBI" id="CHEBI:10986"/>
        <dbReference type="ChEBI" id="CHEBI:15378"/>
        <dbReference type="ChEBI" id="CHEBI:33019"/>
        <dbReference type="ChEBI" id="CHEBI:35235"/>
        <dbReference type="ChEBI" id="CHEBI:37563"/>
        <dbReference type="ChEBI" id="CHEBI:59458"/>
        <dbReference type="ChEBI" id="CHEBI:60377"/>
        <dbReference type="EC" id="6.3.2.5"/>
    </reaction>
</comment>
<dbReference type="PANTHER" id="PTHR14359">
    <property type="entry name" value="HOMO-OLIGOMERIC FLAVIN CONTAINING CYS DECARBOXYLASE FAMILY"/>
    <property type="match status" value="1"/>
</dbReference>
<comment type="pathway">
    <text evidence="3 4">Cofactor biosynthesis; coenzyme A biosynthesis; CoA from (R)-pantothenate: step 2/5.</text>
</comment>
<evidence type="ECO:0000256" key="1">
    <source>
        <dbReference type="ARBA" id="ARBA00022793"/>
    </source>
</evidence>
<dbReference type="InterPro" id="IPR007085">
    <property type="entry name" value="DNA/pantothenate-metab_flavo_C"/>
</dbReference>
<comment type="catalytic activity">
    <reaction evidence="3 4">
        <text>N-[(R)-4-phosphopantothenoyl]-L-cysteine + H(+) = (R)-4'-phosphopantetheine + CO2</text>
        <dbReference type="Rhea" id="RHEA:16793"/>
        <dbReference type="ChEBI" id="CHEBI:15378"/>
        <dbReference type="ChEBI" id="CHEBI:16526"/>
        <dbReference type="ChEBI" id="CHEBI:59458"/>
        <dbReference type="ChEBI" id="CHEBI:61723"/>
        <dbReference type="EC" id="4.1.1.36"/>
    </reaction>
</comment>
<accession>A0A662DA40</accession>
<protein>
    <recommendedName>
        <fullName evidence="3">Coenzyme A biosynthesis bifunctional protein CoaBC</fullName>
    </recommendedName>
    <alternativeName>
        <fullName evidence="3">DNA/pantothenate metabolism flavoprotein</fullName>
    </alternativeName>
    <alternativeName>
        <fullName evidence="3">Phosphopantothenoylcysteine synthetase/decarboxylase</fullName>
        <shortName evidence="3">PPCS-PPCDC</shortName>
    </alternativeName>
    <domain>
        <recommendedName>
            <fullName evidence="3">Phosphopantothenoylcysteine decarboxylase</fullName>
            <shortName evidence="3">PPC decarboxylase</shortName>
            <shortName evidence="3">PPC-DC</shortName>
            <ecNumber evidence="3">4.1.1.36</ecNumber>
        </recommendedName>
        <alternativeName>
            <fullName evidence="3">CoaC</fullName>
        </alternativeName>
    </domain>
    <domain>
        <recommendedName>
            <fullName evidence="3">Phosphopantothenate--cysteine ligase</fullName>
            <ecNumber evidence="3">6.3.2.5</ecNumber>
        </recommendedName>
        <alternativeName>
            <fullName evidence="3">CoaB</fullName>
        </alternativeName>
        <alternativeName>
            <fullName evidence="3">Phosphopantothenoylcysteine synthetase</fullName>
            <shortName evidence="3">PPC synthetase</shortName>
            <shortName evidence="3">PPC-S</shortName>
        </alternativeName>
    </domain>
</protein>
<dbReference type="Proteomes" id="UP000267654">
    <property type="component" value="Unassembled WGS sequence"/>
</dbReference>
<dbReference type="Pfam" id="PF02441">
    <property type="entry name" value="Flavoprotein"/>
    <property type="match status" value="1"/>
</dbReference>
<dbReference type="GO" id="GO:0004633">
    <property type="term" value="F:phosphopantothenoylcysteine decarboxylase activity"/>
    <property type="evidence" value="ECO:0007669"/>
    <property type="project" value="UniProtKB-UniRule"/>
</dbReference>
<feature type="active site" description="Proton donor" evidence="3">
    <location>
        <position position="158"/>
    </location>
</feature>
<dbReference type="GO" id="GO:0015941">
    <property type="term" value="P:pantothenate catabolic process"/>
    <property type="evidence" value="ECO:0007669"/>
    <property type="project" value="InterPro"/>
</dbReference>
<keyword evidence="2 3" id="KW-0456">Lyase</keyword>
<comment type="function">
    <text evidence="4">Catalyzes two steps in the biosynthesis of coenzyme A. In the first step cysteine is conjugated to 4'-phosphopantothenate to form 4-phosphopantothenoylcysteine, in the latter compound is decarboxylated to form 4'-phosphopantotheine.</text>
</comment>
<feature type="binding site" evidence="3">
    <location>
        <position position="343"/>
    </location>
    <ligand>
        <name>CTP</name>
        <dbReference type="ChEBI" id="CHEBI:37563"/>
    </ligand>
</feature>